<dbReference type="PANTHER" id="PTHR15576">
    <property type="entry name" value="RIBITOL-5-PHOSPHATE XYLOSYLTRANSFERASE 1"/>
    <property type="match status" value="1"/>
</dbReference>
<accession>A0A6C0BXG8</accession>
<dbReference type="InterPro" id="IPR055286">
    <property type="entry name" value="RXYLT1-like"/>
</dbReference>
<protein>
    <recommendedName>
        <fullName evidence="2">Exostosin GT47 domain-containing protein</fullName>
    </recommendedName>
</protein>
<dbReference type="AlphaFoldDB" id="A0A6C0BXG8"/>
<proteinExistence type="predicted"/>
<dbReference type="PANTHER" id="PTHR15576:SF1">
    <property type="entry name" value="RIBITOL-5-PHOSPHATE XYLOSYLTRANSFERASE 1"/>
    <property type="match status" value="1"/>
</dbReference>
<dbReference type="GO" id="GO:0005794">
    <property type="term" value="C:Golgi apparatus"/>
    <property type="evidence" value="ECO:0007669"/>
    <property type="project" value="TreeGrafter"/>
</dbReference>
<evidence type="ECO:0000313" key="1">
    <source>
        <dbReference type="EMBL" id="QHS97017.1"/>
    </source>
</evidence>
<dbReference type="EMBL" id="MN739283">
    <property type="protein sequence ID" value="QHS97017.1"/>
    <property type="molecule type" value="Genomic_DNA"/>
</dbReference>
<sequence length="300" mass="35221">MQENNAYVSSRGILKSCDYHSQNPHSSIRVLHKYLEPNYITNIKNPSIYVCSRAIPHFIRIMLPIIKKPFILVSGDCDDTIPNEILSNNDLNNLLQDKRLIHWFCQNMTLDHNKITKMPIGLDYHTLTQQPLWGPISSCQEQEKMLQTTKDGSLPFWSRNTKCYANFHFTMNTKLGYDRKDAYSNIDKELVYYEKNKVPRNDTWNKQKQFAFAICPHGGGLDCHRNWEALILGCIPIVKTSHIDNLYADLPVLIVKKWEDIDIDLLNNTIRCFKNKFENNQFNYSKLYLNYWCNLINSYK</sequence>
<evidence type="ECO:0008006" key="2">
    <source>
        <dbReference type="Google" id="ProtNLM"/>
    </source>
</evidence>
<reference evidence="1" key="1">
    <citation type="journal article" date="2020" name="Nature">
        <title>Giant virus diversity and host interactions through global metagenomics.</title>
        <authorList>
            <person name="Schulz F."/>
            <person name="Roux S."/>
            <person name="Paez-Espino D."/>
            <person name="Jungbluth S."/>
            <person name="Walsh D.A."/>
            <person name="Denef V.J."/>
            <person name="McMahon K.D."/>
            <person name="Konstantinidis K.T."/>
            <person name="Eloe-Fadrosh E.A."/>
            <person name="Kyrpides N.C."/>
            <person name="Woyke T."/>
        </authorList>
    </citation>
    <scope>NUCLEOTIDE SEQUENCE</scope>
    <source>
        <strain evidence="1">GVMAG-M-3300020166-5</strain>
    </source>
</reference>
<dbReference type="GO" id="GO:0035269">
    <property type="term" value="P:protein O-linked glycosylation via mannose"/>
    <property type="evidence" value="ECO:0007669"/>
    <property type="project" value="InterPro"/>
</dbReference>
<dbReference type="GO" id="GO:0120053">
    <property type="term" value="F:ribitol beta-1,4-xylosyltransferase activity"/>
    <property type="evidence" value="ECO:0007669"/>
    <property type="project" value="InterPro"/>
</dbReference>
<organism evidence="1">
    <name type="scientific">viral metagenome</name>
    <dbReference type="NCBI Taxonomy" id="1070528"/>
    <lineage>
        <taxon>unclassified sequences</taxon>
        <taxon>metagenomes</taxon>
        <taxon>organismal metagenomes</taxon>
    </lineage>
</organism>
<name>A0A6C0BXG8_9ZZZZ</name>